<reference evidence="1 2" key="1">
    <citation type="submission" date="2016-10" db="EMBL/GenBank/DDBJ databases">
        <authorList>
            <person name="de Groot N.N."/>
        </authorList>
    </citation>
    <scope>NUCLEOTIDE SEQUENCE [LARGE SCALE GENOMIC DNA]</scope>
    <source>
        <strain evidence="1 2">NLAE-zl-G419</strain>
    </source>
</reference>
<sequence length="271" mass="29025">MKGLINFFKGIAVGIATLVPGVSGGTMSIILGIYDNLIHSISSFFQDWKKNLLFLGEVALGGLLGMACFSSLLENALIRYPYVMKFFFMGVIFGGLPILYKKAETSKDNGSGIVYFVIGAVLVLAMSSQPTAVTTLATSTGILSIIFLFIAGIIIAVALILPGISGSFMLLALGLYDVTLNAINTFNVPFLIPLALGVFVGTVATTKTIEKLLQKHPRKTYMLILGFILGSLVEVYPGIPAYGEVVASIVAAIVGFILIFWMSKKEFQSEN</sequence>
<dbReference type="AlphaFoldDB" id="A0A1I2P9B1"/>
<dbReference type="PANTHER" id="PTHR37308">
    <property type="entry name" value="INTEGRAL MEMBRANE PROTEIN"/>
    <property type="match status" value="1"/>
</dbReference>
<keyword evidence="2" id="KW-1185">Reference proteome</keyword>
<evidence type="ECO:0000313" key="2">
    <source>
        <dbReference type="Proteomes" id="UP000182135"/>
    </source>
</evidence>
<dbReference type="eggNOG" id="COG2035">
    <property type="taxonomic scope" value="Bacteria"/>
</dbReference>
<dbReference type="Pfam" id="PF04018">
    <property type="entry name" value="VCA0040-like"/>
    <property type="match status" value="1"/>
</dbReference>
<gene>
    <name evidence="1" type="ORF">SAMN04487885_12730</name>
</gene>
<dbReference type="OrthoDB" id="9793746at2"/>
<name>A0A1I2P9B1_9CLOT</name>
<dbReference type="InterPro" id="IPR007163">
    <property type="entry name" value="VCA0040-like"/>
</dbReference>
<dbReference type="STRING" id="1529.SAMN04487885_12730"/>
<organism evidence="1 2">
    <name type="scientific">Clostridium cadaveris</name>
    <dbReference type="NCBI Taxonomy" id="1529"/>
    <lineage>
        <taxon>Bacteria</taxon>
        <taxon>Bacillati</taxon>
        <taxon>Bacillota</taxon>
        <taxon>Clostridia</taxon>
        <taxon>Eubacteriales</taxon>
        <taxon>Clostridiaceae</taxon>
        <taxon>Clostridium</taxon>
    </lineage>
</organism>
<proteinExistence type="predicted"/>
<dbReference type="PANTHER" id="PTHR37308:SF1">
    <property type="entry name" value="POLYPRENYL-PHOSPHATE TRANSPORTER"/>
    <property type="match status" value="1"/>
</dbReference>
<evidence type="ECO:0000313" key="1">
    <source>
        <dbReference type="EMBL" id="SFG12725.1"/>
    </source>
</evidence>
<dbReference type="EMBL" id="FOOE01000027">
    <property type="protein sequence ID" value="SFG12725.1"/>
    <property type="molecule type" value="Genomic_DNA"/>
</dbReference>
<dbReference type="RefSeq" id="WP_074846319.1">
    <property type="nucleotide sequence ID" value="NZ_FOOE01000027.1"/>
</dbReference>
<dbReference type="Proteomes" id="UP000182135">
    <property type="component" value="Unassembled WGS sequence"/>
</dbReference>
<protein>
    <submittedName>
        <fullName evidence="1">Putative membrane protein</fullName>
    </submittedName>
</protein>
<accession>A0A1I2P9B1</accession>